<reference evidence="9" key="1">
    <citation type="journal article" date="2012" name="Nat. Commun.">
        <title>The genome of Prunus mume.</title>
        <authorList>
            <person name="Zhang Q."/>
            <person name="Chen W."/>
            <person name="Sun L."/>
            <person name="Zhao F."/>
            <person name="Huang B."/>
            <person name="Yang W."/>
            <person name="Tao Y."/>
            <person name="Wang J."/>
            <person name="Yuan Z."/>
            <person name="Fan G."/>
            <person name="Xing Z."/>
            <person name="Han C."/>
            <person name="Pan H."/>
            <person name="Zhong X."/>
            <person name="Shi W."/>
            <person name="Liang X."/>
            <person name="Du D."/>
            <person name="Sun F."/>
            <person name="Xu Z."/>
            <person name="Hao R."/>
            <person name="Lv T."/>
            <person name="Lv Y."/>
            <person name="Zheng Z."/>
            <person name="Sun M."/>
            <person name="Luo L."/>
            <person name="Cai M."/>
            <person name="Gao Y."/>
            <person name="Wang J."/>
            <person name="Yin Y."/>
            <person name="Xu X."/>
            <person name="Cheng T."/>
            <person name="Wang J."/>
        </authorList>
    </citation>
    <scope>NUCLEOTIDE SEQUENCE [LARGE SCALE GENOMIC DNA]</scope>
</reference>
<dbReference type="InterPro" id="IPR036514">
    <property type="entry name" value="SGNH_hydro_sf"/>
</dbReference>
<dbReference type="SUPFAM" id="SSF52266">
    <property type="entry name" value="SGNH hydrolase"/>
    <property type="match status" value="1"/>
</dbReference>
<evidence type="ECO:0000256" key="8">
    <source>
        <dbReference type="SAM" id="Phobius"/>
    </source>
</evidence>
<evidence type="ECO:0000256" key="1">
    <source>
        <dbReference type="ARBA" id="ARBA00004613"/>
    </source>
</evidence>
<keyword evidence="6" id="KW-0442">Lipid degradation</keyword>
<dbReference type="CDD" id="cd01837">
    <property type="entry name" value="SGNH_plant_lipase_like"/>
    <property type="match status" value="1"/>
</dbReference>
<keyword evidence="7" id="KW-0443">Lipid metabolism</keyword>
<evidence type="ECO:0000256" key="3">
    <source>
        <dbReference type="ARBA" id="ARBA00022525"/>
    </source>
</evidence>
<dbReference type="RefSeq" id="XP_008237811.1">
    <property type="nucleotide sequence ID" value="XM_008239589.1"/>
</dbReference>
<keyword evidence="5" id="KW-0378">Hydrolase</keyword>
<evidence type="ECO:0000313" key="10">
    <source>
        <dbReference type="RefSeq" id="XP_008237811.1"/>
    </source>
</evidence>
<feature type="transmembrane region" description="Helical" evidence="8">
    <location>
        <begin position="12"/>
        <end position="34"/>
    </location>
</feature>
<dbReference type="PANTHER" id="PTHR45650:SF8">
    <property type="entry name" value="GDSL ESTERASE_LIPASE"/>
    <property type="match status" value="1"/>
</dbReference>
<dbReference type="InterPro" id="IPR051238">
    <property type="entry name" value="GDSL_esterase/lipase"/>
</dbReference>
<name>A0ABM0PCX7_PRUMU</name>
<keyword evidence="3" id="KW-0964">Secreted</keyword>
<reference evidence="10" key="2">
    <citation type="submission" date="2025-08" db="UniProtKB">
        <authorList>
            <consortium name="RefSeq"/>
        </authorList>
    </citation>
    <scope>IDENTIFICATION</scope>
</reference>
<accession>A0ABM0PCX7</accession>
<gene>
    <name evidence="10" type="primary">LOC103336537</name>
</gene>
<keyword evidence="4" id="KW-0732">Signal</keyword>
<evidence type="ECO:0000256" key="7">
    <source>
        <dbReference type="ARBA" id="ARBA00023098"/>
    </source>
</evidence>
<evidence type="ECO:0000256" key="4">
    <source>
        <dbReference type="ARBA" id="ARBA00022729"/>
    </source>
</evidence>
<keyword evidence="8" id="KW-1133">Transmembrane helix</keyword>
<dbReference type="InterPro" id="IPR001087">
    <property type="entry name" value="GDSL"/>
</dbReference>
<proteinExistence type="inferred from homology"/>
<organism evidence="9 10">
    <name type="scientific">Prunus mume</name>
    <name type="common">Japanese apricot</name>
    <name type="synonym">Armeniaca mume</name>
    <dbReference type="NCBI Taxonomy" id="102107"/>
    <lineage>
        <taxon>Eukaryota</taxon>
        <taxon>Viridiplantae</taxon>
        <taxon>Streptophyta</taxon>
        <taxon>Embryophyta</taxon>
        <taxon>Tracheophyta</taxon>
        <taxon>Spermatophyta</taxon>
        <taxon>Magnoliopsida</taxon>
        <taxon>eudicotyledons</taxon>
        <taxon>Gunneridae</taxon>
        <taxon>Pentapetalae</taxon>
        <taxon>rosids</taxon>
        <taxon>fabids</taxon>
        <taxon>Rosales</taxon>
        <taxon>Rosaceae</taxon>
        <taxon>Amygdaloideae</taxon>
        <taxon>Amygdaleae</taxon>
        <taxon>Prunus</taxon>
    </lineage>
</organism>
<comment type="subcellular location">
    <subcellularLocation>
        <location evidence="1">Secreted</location>
    </subcellularLocation>
</comment>
<keyword evidence="9" id="KW-1185">Reference proteome</keyword>
<evidence type="ECO:0000256" key="5">
    <source>
        <dbReference type="ARBA" id="ARBA00022801"/>
    </source>
</evidence>
<keyword evidence="8" id="KW-0812">Transmembrane</keyword>
<dbReference type="Gene3D" id="3.40.50.1110">
    <property type="entry name" value="SGNH hydrolase"/>
    <property type="match status" value="1"/>
</dbReference>
<dbReference type="GeneID" id="103336537"/>
<evidence type="ECO:0000256" key="2">
    <source>
        <dbReference type="ARBA" id="ARBA00008668"/>
    </source>
</evidence>
<dbReference type="Proteomes" id="UP000694861">
    <property type="component" value="Linkage group LG6"/>
</dbReference>
<sequence>MGGKKRICDEGEGVWLGSSGVGVGVVLIMMILVVQCSTSIGSVSAAAAQVPAMFIFGDSLIDVGNNNYLSSFAKSNYYPYGCDFRAGPTGRFSNGRTVVDMLGNLLGLPYVPPFADPNTKGTKILGGVNYASAAAGILDETGQHFGQRYSLSQQVLNFESTLDQLRPMMSGANMTKYLAKSIAVLEFGSNDYINNYLLPSLYSSSYIYTPPAFANLLLNRYTQQILALHSVGLRKFVLAGIGPLGCIPNQRALAQPGRCVDYVNQILGSFNEGLRSLANQLNTNHPGAIFVYANTYAAFGDMLNNPALYGFSVIDRGCCGIGRNRGQITCLPYSVPCANRNQYIFWDAYHPTEAANAVLAWRAFNGPPSDCYPINVQQIALI</sequence>
<dbReference type="PANTHER" id="PTHR45650">
    <property type="entry name" value="GDSL-LIKE LIPASE/ACYLHYDROLASE-RELATED"/>
    <property type="match status" value="1"/>
</dbReference>
<comment type="similarity">
    <text evidence="2">Belongs to the 'GDSL' lipolytic enzyme family.</text>
</comment>
<protein>
    <submittedName>
        <fullName evidence="10">GDSL esterase/lipase At1g71250</fullName>
    </submittedName>
</protein>
<dbReference type="Pfam" id="PF00657">
    <property type="entry name" value="Lipase_GDSL"/>
    <property type="match status" value="1"/>
</dbReference>
<keyword evidence="8" id="KW-0472">Membrane</keyword>
<evidence type="ECO:0000313" key="9">
    <source>
        <dbReference type="Proteomes" id="UP000694861"/>
    </source>
</evidence>
<evidence type="ECO:0000256" key="6">
    <source>
        <dbReference type="ARBA" id="ARBA00022963"/>
    </source>
</evidence>
<dbReference type="InterPro" id="IPR035669">
    <property type="entry name" value="SGNH_plant_lipase-like"/>
</dbReference>